<dbReference type="OrthoDB" id="5194044at2759"/>
<proteinExistence type="predicted"/>
<protein>
    <submittedName>
        <fullName evidence="2">Uncharacterized protein</fullName>
    </submittedName>
</protein>
<reference evidence="2 3" key="1">
    <citation type="journal article" date="2016" name="PLoS Pathog.">
        <title>Biosynthesis of antibiotic leucinostatins in bio-control fungus Purpureocillium lilacinum and their inhibition on phytophthora revealed by genome mining.</title>
        <authorList>
            <person name="Wang G."/>
            <person name="Liu Z."/>
            <person name="Lin R."/>
            <person name="Li E."/>
            <person name="Mao Z."/>
            <person name="Ling J."/>
            <person name="Yang Y."/>
            <person name="Yin W.B."/>
            <person name="Xie B."/>
        </authorList>
    </citation>
    <scope>NUCLEOTIDE SEQUENCE [LARGE SCALE GENOMIC DNA]</scope>
    <source>
        <strain evidence="2">170</strain>
    </source>
</reference>
<evidence type="ECO:0000256" key="1">
    <source>
        <dbReference type="SAM" id="MobiDB-lite"/>
    </source>
</evidence>
<sequence length="374" mass="40771">MPEAVVDSKSPKPSRPLSKGDNPPPRHAHFDLPNPKAKPSAANDINPEEKAPKNTQPDSHPQVGQPPLPNLNRPPSGQWYTAVDPTRSVNLPGAQPAYAQSYFSHPHPQGGHFQQTFVHGGPYQAPNMGDYQNCVPPPMGVNFQPPVPDTTFGPIPHVYVPRFDGVPVYGGGVQVCSPSFLSSSPYFVSAPPSPPTITVVMPKTFYLGGYNYASARYLAATPGYVLQPGMMPMQQPVMLNGQAYVPAPSMPSQPMMSTAAGIPAPMMATTAPGVAGPVPIIPGNPPPSTAMPDVSGMGRTPNEEMLRQVEFAYSNRLFEPQDFKPADDDPSRFYYVREVDGNWTQRNRFTIDHMGDCRWYVTDEGWFYAVRLPD</sequence>
<evidence type="ECO:0000313" key="2">
    <source>
        <dbReference type="EMBL" id="OAQ67988.1"/>
    </source>
</evidence>
<dbReference type="GeneID" id="28847673"/>
<feature type="region of interest" description="Disordered" evidence="1">
    <location>
        <begin position="1"/>
        <end position="119"/>
    </location>
</feature>
<name>A0A179FRV8_METCM</name>
<dbReference type="Proteomes" id="UP000078397">
    <property type="component" value="Unassembled WGS sequence"/>
</dbReference>
<keyword evidence="3" id="KW-1185">Reference proteome</keyword>
<accession>A0A179FRV8</accession>
<dbReference type="KEGG" id="pchm:VFPPC_04305"/>
<dbReference type="RefSeq" id="XP_018144838.1">
    <property type="nucleotide sequence ID" value="XM_018283679.1"/>
</dbReference>
<dbReference type="EMBL" id="LSBJ02000003">
    <property type="protein sequence ID" value="OAQ67988.1"/>
    <property type="molecule type" value="Genomic_DNA"/>
</dbReference>
<dbReference type="AlphaFoldDB" id="A0A179FRV8"/>
<comment type="caution">
    <text evidence="2">The sequence shown here is derived from an EMBL/GenBank/DDBJ whole genome shotgun (WGS) entry which is preliminary data.</text>
</comment>
<evidence type="ECO:0000313" key="3">
    <source>
        <dbReference type="Proteomes" id="UP000078397"/>
    </source>
</evidence>
<gene>
    <name evidence="2" type="ORF">VFPPC_04305</name>
</gene>
<organism evidence="2 3">
    <name type="scientific">Pochonia chlamydosporia 170</name>
    <dbReference type="NCBI Taxonomy" id="1380566"/>
    <lineage>
        <taxon>Eukaryota</taxon>
        <taxon>Fungi</taxon>
        <taxon>Dikarya</taxon>
        <taxon>Ascomycota</taxon>
        <taxon>Pezizomycotina</taxon>
        <taxon>Sordariomycetes</taxon>
        <taxon>Hypocreomycetidae</taxon>
        <taxon>Hypocreales</taxon>
        <taxon>Clavicipitaceae</taxon>
        <taxon>Pochonia</taxon>
    </lineage>
</organism>
<dbReference type="STRING" id="1380566.A0A179FRV8"/>